<dbReference type="InterPro" id="IPR050358">
    <property type="entry name" value="RSE1/DDB1/CFT1"/>
</dbReference>
<dbReference type="PANTHER" id="PTHR10644">
    <property type="entry name" value="DNA REPAIR/RNA PROCESSING CPSF FAMILY"/>
    <property type="match status" value="1"/>
</dbReference>
<proteinExistence type="predicted"/>
<dbReference type="Gene3D" id="2.130.10.10">
    <property type="entry name" value="YVTN repeat-like/Quinoprotein amine dehydrogenase"/>
    <property type="match status" value="1"/>
</dbReference>
<evidence type="ECO:0000313" key="1">
    <source>
        <dbReference type="EMBL" id="GAU41795.1"/>
    </source>
</evidence>
<organism evidence="1 2">
    <name type="scientific">Trifolium subterraneum</name>
    <name type="common">Subterranean clover</name>
    <dbReference type="NCBI Taxonomy" id="3900"/>
    <lineage>
        <taxon>Eukaryota</taxon>
        <taxon>Viridiplantae</taxon>
        <taxon>Streptophyta</taxon>
        <taxon>Embryophyta</taxon>
        <taxon>Tracheophyta</taxon>
        <taxon>Spermatophyta</taxon>
        <taxon>Magnoliopsida</taxon>
        <taxon>eudicotyledons</taxon>
        <taxon>Gunneridae</taxon>
        <taxon>Pentapetalae</taxon>
        <taxon>rosids</taxon>
        <taxon>fabids</taxon>
        <taxon>Fabales</taxon>
        <taxon>Fabaceae</taxon>
        <taxon>Papilionoideae</taxon>
        <taxon>50 kb inversion clade</taxon>
        <taxon>NPAAA clade</taxon>
        <taxon>Hologalegina</taxon>
        <taxon>IRL clade</taxon>
        <taxon>Trifolieae</taxon>
        <taxon>Trifolium</taxon>
    </lineage>
</organism>
<evidence type="ECO:0008006" key="3">
    <source>
        <dbReference type="Google" id="ProtNLM"/>
    </source>
</evidence>
<name>A0A2Z6P0J8_TRISU</name>
<dbReference type="OrthoDB" id="1744558at2759"/>
<sequence>MKNGMLLRFEWPSESFHSSPISVVDSASTSINLVSSATMAIDKRHDLPSVLQLIATRCIGIAPVFLVPLDETLDADIIVLSDKSWFLHTAKQGLSYTSIKVQLSSSSHFTPVCTIEYPKGILFVAEKNLHLAEMVHNKRRNMQKFRLEGTPQKVLYHNKSQTLLVMRTELNHGTYSSDICCVDPQSGSVLSSFEIEYGEAKSMALVKFKSTLVLVVGIISSGPDVQPNGEAK</sequence>
<dbReference type="EMBL" id="DF973882">
    <property type="protein sequence ID" value="GAU41795.1"/>
    <property type="molecule type" value="Genomic_DNA"/>
</dbReference>
<feature type="non-terminal residue" evidence="1">
    <location>
        <position position="232"/>
    </location>
</feature>
<evidence type="ECO:0000313" key="2">
    <source>
        <dbReference type="Proteomes" id="UP000242715"/>
    </source>
</evidence>
<accession>A0A2Z6P0J8</accession>
<keyword evidence="2" id="KW-1185">Reference proteome</keyword>
<dbReference type="Proteomes" id="UP000242715">
    <property type="component" value="Unassembled WGS sequence"/>
</dbReference>
<reference evidence="2" key="1">
    <citation type="journal article" date="2017" name="Front. Plant Sci.">
        <title>Climate Clever Clovers: New Paradigm to Reduce the Environmental Footprint of Ruminants by Breeding Low Methanogenic Forages Utilizing Haplotype Variation.</title>
        <authorList>
            <person name="Kaur P."/>
            <person name="Appels R."/>
            <person name="Bayer P.E."/>
            <person name="Keeble-Gagnere G."/>
            <person name="Wang J."/>
            <person name="Hirakawa H."/>
            <person name="Shirasawa K."/>
            <person name="Vercoe P."/>
            <person name="Stefanova K."/>
            <person name="Durmic Z."/>
            <person name="Nichols P."/>
            <person name="Revell C."/>
            <person name="Isobe S.N."/>
            <person name="Edwards D."/>
            <person name="Erskine W."/>
        </authorList>
    </citation>
    <scope>NUCLEOTIDE SEQUENCE [LARGE SCALE GENOMIC DNA]</scope>
    <source>
        <strain evidence="2">cv. Daliak</strain>
    </source>
</reference>
<gene>
    <name evidence="1" type="ORF">TSUD_379330</name>
</gene>
<dbReference type="AlphaFoldDB" id="A0A2Z6P0J8"/>
<protein>
    <recommendedName>
        <fullName evidence="3">Cleavage/polyadenylation specificity factor A subunit N-terminal domain-containing protein</fullName>
    </recommendedName>
</protein>
<dbReference type="InterPro" id="IPR015943">
    <property type="entry name" value="WD40/YVTN_repeat-like_dom_sf"/>
</dbReference>